<organism evidence="1 2">
    <name type="scientific">Leptospirillum ferriphilum</name>
    <dbReference type="NCBI Taxonomy" id="178606"/>
    <lineage>
        <taxon>Bacteria</taxon>
        <taxon>Pseudomonadati</taxon>
        <taxon>Nitrospirota</taxon>
        <taxon>Nitrospiria</taxon>
        <taxon>Nitrospirales</taxon>
        <taxon>Nitrospiraceae</taxon>
        <taxon>Leptospirillum</taxon>
    </lineage>
</organism>
<reference evidence="1 2" key="1">
    <citation type="submission" date="2014-06" db="EMBL/GenBank/DDBJ databases">
        <title>Draft genome sequence of iron oxidizing acidophile Leptospirillum ferriphilum DSM14647.</title>
        <authorList>
            <person name="Cardenas J.P."/>
            <person name="Lazcano M."/>
            <person name="Ossandon F.J."/>
            <person name="Corbett M."/>
            <person name="Holmes D.S."/>
            <person name="Watkin E."/>
        </authorList>
    </citation>
    <scope>NUCLEOTIDE SEQUENCE [LARGE SCALE GENOMIC DNA]</scope>
    <source>
        <strain evidence="1 2">DSM 14647</strain>
    </source>
</reference>
<dbReference type="EMBL" id="JPGK01000001">
    <property type="protein sequence ID" value="KGA95030.1"/>
    <property type="molecule type" value="Genomic_DNA"/>
</dbReference>
<evidence type="ECO:0000313" key="1">
    <source>
        <dbReference type="EMBL" id="KGA95030.1"/>
    </source>
</evidence>
<accession>A0A094WES9</accession>
<evidence type="ECO:0000313" key="2">
    <source>
        <dbReference type="Proteomes" id="UP000029452"/>
    </source>
</evidence>
<dbReference type="PATRIC" id="fig|178606.4.peg.245"/>
<sequence>MIDRTGPFCDPVPWRSSFLWEADPCGNMKQSQTKKRKNRY</sequence>
<protein>
    <submittedName>
        <fullName evidence="1">Uncharacterized protein</fullName>
    </submittedName>
</protein>
<gene>
    <name evidence="1" type="ORF">LptCag_2464</name>
</gene>
<dbReference type="Proteomes" id="UP000029452">
    <property type="component" value="Unassembled WGS sequence"/>
</dbReference>
<name>A0A094WES9_9BACT</name>
<dbReference type="AlphaFoldDB" id="A0A094WES9"/>
<comment type="caution">
    <text evidence="1">The sequence shown here is derived from an EMBL/GenBank/DDBJ whole genome shotgun (WGS) entry which is preliminary data.</text>
</comment>
<proteinExistence type="predicted"/>